<dbReference type="OrthoDB" id="1664597at2759"/>
<dbReference type="EMBL" id="SNRW01000901">
    <property type="protein sequence ID" value="KAA6398704.1"/>
    <property type="molecule type" value="Genomic_DNA"/>
</dbReference>
<gene>
    <name evidence="2" type="ORF">EZS28_005770</name>
</gene>
<organism evidence="2 3">
    <name type="scientific">Streblomastix strix</name>
    <dbReference type="NCBI Taxonomy" id="222440"/>
    <lineage>
        <taxon>Eukaryota</taxon>
        <taxon>Metamonada</taxon>
        <taxon>Preaxostyla</taxon>
        <taxon>Oxymonadida</taxon>
        <taxon>Streblomastigidae</taxon>
        <taxon>Streblomastix</taxon>
    </lineage>
</organism>
<dbReference type="Proteomes" id="UP000324800">
    <property type="component" value="Unassembled WGS sequence"/>
</dbReference>
<dbReference type="InterPro" id="IPR041569">
    <property type="entry name" value="AAA_lid_3"/>
</dbReference>
<sequence length="255" mass="29348">MLLTLMDGIERHSQRFKLEYQILLEEWRYLIYTKNMKLADDVDLEAIAKDSHRYIGADLASLTVEAATQFIRENMTNETKLKLRSVIFSFTNTSIIYETNPDFLAPLERIYKQAKGIEALDGELFNSKSEFVTMERNVIVGGDKLKQGSRLNEMQFVIEGEFPQLKGCMAVELKPKVGWAEFLIDQMREKENNTNKLTPTPSNKYSEINSNIQIPQKTQKEFIKLLEQQLMQIGCCICGLSKYVGEGLIKSRILE</sequence>
<evidence type="ECO:0000313" key="3">
    <source>
        <dbReference type="Proteomes" id="UP000324800"/>
    </source>
</evidence>
<dbReference type="Pfam" id="PF17862">
    <property type="entry name" value="AAA_lid_3"/>
    <property type="match status" value="1"/>
</dbReference>
<dbReference type="Gene3D" id="1.10.8.60">
    <property type="match status" value="1"/>
</dbReference>
<evidence type="ECO:0000313" key="2">
    <source>
        <dbReference type="EMBL" id="KAA6398704.1"/>
    </source>
</evidence>
<reference evidence="2 3" key="1">
    <citation type="submission" date="2019-03" db="EMBL/GenBank/DDBJ databases">
        <title>Single cell metagenomics reveals metabolic interactions within the superorganism composed of flagellate Streblomastix strix and complex community of Bacteroidetes bacteria on its surface.</title>
        <authorList>
            <person name="Treitli S.C."/>
            <person name="Kolisko M."/>
            <person name="Husnik F."/>
            <person name="Keeling P."/>
            <person name="Hampl V."/>
        </authorList>
    </citation>
    <scope>NUCLEOTIDE SEQUENCE [LARGE SCALE GENOMIC DNA]</scope>
    <source>
        <strain evidence="2">ST1C</strain>
    </source>
</reference>
<name>A0A5J4WUK3_9EUKA</name>
<evidence type="ECO:0000259" key="1">
    <source>
        <dbReference type="Pfam" id="PF17862"/>
    </source>
</evidence>
<feature type="domain" description="AAA ATPase AAA+ lid" evidence="1">
    <location>
        <begin position="41"/>
        <end position="77"/>
    </location>
</feature>
<accession>A0A5J4WUK3</accession>
<protein>
    <recommendedName>
        <fullName evidence="1">AAA ATPase AAA+ lid domain-containing protein</fullName>
    </recommendedName>
</protein>
<comment type="caution">
    <text evidence="2">The sequence shown here is derived from an EMBL/GenBank/DDBJ whole genome shotgun (WGS) entry which is preliminary data.</text>
</comment>
<proteinExistence type="predicted"/>
<dbReference type="AlphaFoldDB" id="A0A5J4WUK3"/>